<dbReference type="PANTHER" id="PTHR38542">
    <property type="entry name" value="OS04G0450500 PROTEIN"/>
    <property type="match status" value="1"/>
</dbReference>
<dbReference type="AlphaFoldDB" id="A0A5B6U7I2"/>
<protein>
    <submittedName>
        <fullName evidence="1">DIS3-like exonuclease 2</fullName>
    </submittedName>
</protein>
<sequence length="443" mass="50189">MERPGGGVNKGNRALYGMNRLCGAFLNGFVHFEFTFNFLCVGKYKLSKGGEIIRTDIQVGDDTRPFFSVSLWKKELRSIVAAGDIVLLRNVKIATFRDVFEARTVDWSSLLRLVHPYQSLVSKSAIELVAECRMGIVVKEKLSKVIEWVQRTGYIAIDNIEPNDRQKRQLSRNWKVPEPNKFRECPSLSEVLCLNSHCKAIFSASVGEIFLPITWRPIRESENENMFISRRLYRSADNNLAEDLICTGCRLCGSPLHQEQGSIVGTNSVPLYCEKSSDRLHAVSLIYRPFMLYLWDESEHMPLLVKNNAAEKLFGNIKAERVYLCYKEYKRDITLNPGCIAENGSHGCGSRIRSSPKAAGASDAEHCSSDAHEKQESMQNLQCNKNINLFQIWLVVLKLLLQRGKNSPLKFEVAVNASLDTENGRFEMISVSTPCFKTIRCLE</sequence>
<comment type="caution">
    <text evidence="1">The sequence shown here is derived from an EMBL/GenBank/DDBJ whole genome shotgun (WGS) entry which is preliminary data.</text>
</comment>
<dbReference type="OrthoDB" id="372421at2759"/>
<keyword evidence="1" id="KW-0540">Nuclease</keyword>
<evidence type="ECO:0000313" key="1">
    <source>
        <dbReference type="EMBL" id="KAA3453819.1"/>
    </source>
</evidence>
<name>A0A5B6U7I2_9ROSI</name>
<accession>A0A5B6U7I2</accession>
<dbReference type="PANTHER" id="PTHR38542:SF2">
    <property type="entry name" value="REPLICATION FACTOR A C-TERMINAL DOMAIN-CONTAINING PROTEIN"/>
    <property type="match status" value="1"/>
</dbReference>
<keyword evidence="1" id="KW-0269">Exonuclease</keyword>
<gene>
    <name evidence="1" type="ORF">EPI10_009813</name>
</gene>
<dbReference type="EMBL" id="SMMG02000013">
    <property type="protein sequence ID" value="KAA3453819.1"/>
    <property type="molecule type" value="Genomic_DNA"/>
</dbReference>
<evidence type="ECO:0000313" key="2">
    <source>
        <dbReference type="Proteomes" id="UP000325315"/>
    </source>
</evidence>
<reference evidence="2" key="1">
    <citation type="journal article" date="2019" name="Plant Biotechnol. J.">
        <title>Genome sequencing of the Australian wild diploid species Gossypium australe highlights disease resistance and delayed gland morphogenesis.</title>
        <authorList>
            <person name="Cai Y."/>
            <person name="Cai X."/>
            <person name="Wang Q."/>
            <person name="Wang P."/>
            <person name="Zhang Y."/>
            <person name="Cai C."/>
            <person name="Xu Y."/>
            <person name="Wang K."/>
            <person name="Zhou Z."/>
            <person name="Wang C."/>
            <person name="Geng S."/>
            <person name="Li B."/>
            <person name="Dong Q."/>
            <person name="Hou Y."/>
            <person name="Wang H."/>
            <person name="Ai P."/>
            <person name="Liu Z."/>
            <person name="Yi F."/>
            <person name="Sun M."/>
            <person name="An G."/>
            <person name="Cheng J."/>
            <person name="Zhang Y."/>
            <person name="Shi Q."/>
            <person name="Xie Y."/>
            <person name="Shi X."/>
            <person name="Chang Y."/>
            <person name="Huang F."/>
            <person name="Chen Y."/>
            <person name="Hong S."/>
            <person name="Mi L."/>
            <person name="Sun Q."/>
            <person name="Zhang L."/>
            <person name="Zhou B."/>
            <person name="Peng R."/>
            <person name="Zhang X."/>
            <person name="Liu F."/>
        </authorList>
    </citation>
    <scope>NUCLEOTIDE SEQUENCE [LARGE SCALE GENOMIC DNA]</scope>
    <source>
        <strain evidence="2">cv. PA1801</strain>
    </source>
</reference>
<dbReference type="GO" id="GO:0004527">
    <property type="term" value="F:exonuclease activity"/>
    <property type="evidence" value="ECO:0007669"/>
    <property type="project" value="UniProtKB-KW"/>
</dbReference>
<proteinExistence type="predicted"/>
<dbReference type="Proteomes" id="UP000325315">
    <property type="component" value="Unassembled WGS sequence"/>
</dbReference>
<keyword evidence="2" id="KW-1185">Reference proteome</keyword>
<keyword evidence="1" id="KW-0378">Hydrolase</keyword>
<organism evidence="1 2">
    <name type="scientific">Gossypium australe</name>
    <dbReference type="NCBI Taxonomy" id="47621"/>
    <lineage>
        <taxon>Eukaryota</taxon>
        <taxon>Viridiplantae</taxon>
        <taxon>Streptophyta</taxon>
        <taxon>Embryophyta</taxon>
        <taxon>Tracheophyta</taxon>
        <taxon>Spermatophyta</taxon>
        <taxon>Magnoliopsida</taxon>
        <taxon>eudicotyledons</taxon>
        <taxon>Gunneridae</taxon>
        <taxon>Pentapetalae</taxon>
        <taxon>rosids</taxon>
        <taxon>malvids</taxon>
        <taxon>Malvales</taxon>
        <taxon>Malvaceae</taxon>
        <taxon>Malvoideae</taxon>
        <taxon>Gossypium</taxon>
    </lineage>
</organism>